<reference evidence="1 2" key="1">
    <citation type="journal article" date="2022" name="bioRxiv">
        <title>The genome of the oomycete Peronosclerospora sorghi, a cosmopolitan pathogen of maize and sorghum, is inflated with dispersed pseudogenes.</title>
        <authorList>
            <person name="Fletcher K."/>
            <person name="Martin F."/>
            <person name="Isakeit T."/>
            <person name="Cavanaugh K."/>
            <person name="Magill C."/>
            <person name="Michelmore R."/>
        </authorList>
    </citation>
    <scope>NUCLEOTIDE SEQUENCE [LARGE SCALE GENOMIC DNA]</scope>
    <source>
        <strain evidence="1">P6</strain>
    </source>
</reference>
<evidence type="ECO:0000313" key="1">
    <source>
        <dbReference type="EMBL" id="KAI9917679.1"/>
    </source>
</evidence>
<accession>A0ACC0WFT8</accession>
<keyword evidence="2" id="KW-1185">Reference proteome</keyword>
<name>A0ACC0WFT8_9STRA</name>
<organism evidence="1 2">
    <name type="scientific">Peronosclerospora sorghi</name>
    <dbReference type="NCBI Taxonomy" id="230839"/>
    <lineage>
        <taxon>Eukaryota</taxon>
        <taxon>Sar</taxon>
        <taxon>Stramenopiles</taxon>
        <taxon>Oomycota</taxon>
        <taxon>Peronosporomycetes</taxon>
        <taxon>Peronosporales</taxon>
        <taxon>Peronosporaceae</taxon>
        <taxon>Peronosclerospora</taxon>
    </lineage>
</organism>
<gene>
    <name evidence="1" type="ORF">PsorP6_012373</name>
</gene>
<protein>
    <submittedName>
        <fullName evidence="1">Uncharacterized protein</fullName>
    </submittedName>
</protein>
<evidence type="ECO:0000313" key="2">
    <source>
        <dbReference type="Proteomes" id="UP001163321"/>
    </source>
</evidence>
<dbReference type="EMBL" id="CM047592">
    <property type="protein sequence ID" value="KAI9917679.1"/>
    <property type="molecule type" value="Genomic_DNA"/>
</dbReference>
<proteinExistence type="predicted"/>
<sequence length="83" mass="9296">MCHSLGKQVFKRHVEVFFDPLFFTLQGPHRRAIFAARECVAQLSAQIGPSIFRGRVDANTDVDGLLNARENLDDGAKKQVPEN</sequence>
<comment type="caution">
    <text evidence="1">The sequence shown here is derived from an EMBL/GenBank/DDBJ whole genome shotgun (WGS) entry which is preliminary data.</text>
</comment>
<dbReference type="Proteomes" id="UP001163321">
    <property type="component" value="Chromosome 13"/>
</dbReference>